<reference evidence="1" key="2">
    <citation type="journal article" date="2015" name="Fish Shellfish Immunol.">
        <title>Early steps in the European eel (Anguilla anguilla)-Vibrio vulnificus interaction in the gills: Role of the RtxA13 toxin.</title>
        <authorList>
            <person name="Callol A."/>
            <person name="Pajuelo D."/>
            <person name="Ebbesson L."/>
            <person name="Teles M."/>
            <person name="MacKenzie S."/>
            <person name="Amaro C."/>
        </authorList>
    </citation>
    <scope>NUCLEOTIDE SEQUENCE</scope>
</reference>
<dbReference type="EMBL" id="GBXM01004921">
    <property type="protein sequence ID" value="JAI03657.1"/>
    <property type="molecule type" value="Transcribed_RNA"/>
</dbReference>
<sequence length="55" mass="6112">MYPNKSFCLSSTNKLNGVKVGKYVTEFNVLFSVTFGGPKCLLQYRHDKGPGLPTE</sequence>
<accession>A0A0E9XMK1</accession>
<name>A0A0E9XMK1_ANGAN</name>
<reference evidence="1" key="1">
    <citation type="submission" date="2014-11" db="EMBL/GenBank/DDBJ databases">
        <authorList>
            <person name="Amaro Gonzalez C."/>
        </authorList>
    </citation>
    <scope>NUCLEOTIDE SEQUENCE</scope>
</reference>
<dbReference type="AlphaFoldDB" id="A0A0E9XMK1"/>
<organism evidence="1">
    <name type="scientific">Anguilla anguilla</name>
    <name type="common">European freshwater eel</name>
    <name type="synonym">Muraena anguilla</name>
    <dbReference type="NCBI Taxonomy" id="7936"/>
    <lineage>
        <taxon>Eukaryota</taxon>
        <taxon>Metazoa</taxon>
        <taxon>Chordata</taxon>
        <taxon>Craniata</taxon>
        <taxon>Vertebrata</taxon>
        <taxon>Euteleostomi</taxon>
        <taxon>Actinopterygii</taxon>
        <taxon>Neopterygii</taxon>
        <taxon>Teleostei</taxon>
        <taxon>Anguilliformes</taxon>
        <taxon>Anguillidae</taxon>
        <taxon>Anguilla</taxon>
    </lineage>
</organism>
<proteinExistence type="predicted"/>
<protein>
    <submittedName>
        <fullName evidence="1">Uncharacterized protein</fullName>
    </submittedName>
</protein>
<evidence type="ECO:0000313" key="1">
    <source>
        <dbReference type="EMBL" id="JAI03657.1"/>
    </source>
</evidence>